<feature type="compositionally biased region" description="Basic and acidic residues" evidence="1">
    <location>
        <begin position="190"/>
        <end position="201"/>
    </location>
</feature>
<sequence length="751" mass="80888">MLQRRGPRNGAVAAERERERERRLLDRYSTLTDASEATTRAESPASQPSAQRVEENGRGPHPPQRDGWRPRQPAGGSSPAYPTREPATKPLACAGANPNTSLATSSSSAQSCTTSDFRLVEQELKELLSGCHRLVNSARGRSPSREESAVAPATAASSASRLSSPKPNVVAAAASPVAVVAHKAGSDGSAARDGDGGKAQDAHQVLRSATSLPISSVHGERSTDSTPTPCLQLQQENASARNAVGGSEIAVCIGASYDTNPSARVESPVDLFADALTEDQLSRSFEMQLQREQQMQLLQQHLQPGVLSLQETPNNPRTTIPLPSTPIVDEEDGHPATRREPSSPMPLFTNGDNNSLDYVRHMVKACRGLYDSRVYTAYRYQEYPNNRGKPMTADVSGSKATTEEVGLSDPQHTACPQRSAQRSAEVSVCPLTLGEHNTFLDHRVAHVNCKAMTQLQCRSAASRRRREAVNSTTPEIATSARHTENPSMRSGATGGKRAPIVAATADAATFQHLSGNVKRAPVGQGWGVEVAGGAARNGGVEHVALAAPCPETVAGATVNNGLDRGKQEHTLQQLQQRQTQPQSWFCRRYRRDHKTNGRHALNCHVSAATRFHDMVERQVAAFEDAADSTSPLPAFADSLVGAAISDVCPAVKRRQAQLKESQHAEERGATLTRHTYRGSLGTITTTSSTAATLTPNVRSPWDSRGYRHHRLADRAPQTVGRHGSGAGATRVQHRPPRHRERLPIHVAHTER</sequence>
<dbReference type="AlphaFoldDB" id="A0A422NUL7"/>
<feature type="compositionally biased region" description="Basic and acidic residues" evidence="1">
    <location>
        <begin position="52"/>
        <end position="69"/>
    </location>
</feature>
<evidence type="ECO:0000313" key="2">
    <source>
        <dbReference type="EMBL" id="RNF09152.1"/>
    </source>
</evidence>
<evidence type="ECO:0000256" key="1">
    <source>
        <dbReference type="SAM" id="MobiDB-lite"/>
    </source>
</evidence>
<evidence type="ECO:0000313" key="3">
    <source>
        <dbReference type="Proteomes" id="UP000284403"/>
    </source>
</evidence>
<organism evidence="2 3">
    <name type="scientific">Trypanosoma conorhini</name>
    <dbReference type="NCBI Taxonomy" id="83891"/>
    <lineage>
        <taxon>Eukaryota</taxon>
        <taxon>Discoba</taxon>
        <taxon>Euglenozoa</taxon>
        <taxon>Kinetoplastea</taxon>
        <taxon>Metakinetoplastina</taxon>
        <taxon>Trypanosomatida</taxon>
        <taxon>Trypanosomatidae</taxon>
        <taxon>Trypanosoma</taxon>
    </lineage>
</organism>
<feature type="region of interest" description="Disordered" evidence="1">
    <location>
        <begin position="184"/>
        <end position="203"/>
    </location>
</feature>
<keyword evidence="3" id="KW-1185">Reference proteome</keyword>
<dbReference type="OrthoDB" id="248737at2759"/>
<feature type="compositionally biased region" description="Polar residues" evidence="1">
    <location>
        <begin position="29"/>
        <end position="50"/>
    </location>
</feature>
<feature type="compositionally biased region" description="Low complexity" evidence="1">
    <location>
        <begin position="100"/>
        <end position="112"/>
    </location>
</feature>
<feature type="region of interest" description="Disordered" evidence="1">
    <location>
        <begin position="137"/>
        <end position="165"/>
    </location>
</feature>
<protein>
    <submittedName>
        <fullName evidence="2">Uncharacterized protein</fullName>
    </submittedName>
</protein>
<feature type="compositionally biased region" description="Polar residues" evidence="1">
    <location>
        <begin position="309"/>
        <end position="322"/>
    </location>
</feature>
<feature type="region of interest" description="Disordered" evidence="1">
    <location>
        <begin position="309"/>
        <end position="351"/>
    </location>
</feature>
<gene>
    <name evidence="2" type="ORF">Tco025E_07035</name>
</gene>
<feature type="compositionally biased region" description="Basic and acidic residues" evidence="1">
    <location>
        <begin position="14"/>
        <end position="26"/>
    </location>
</feature>
<proteinExistence type="predicted"/>
<dbReference type="RefSeq" id="XP_029225983.1">
    <property type="nucleotide sequence ID" value="XM_029373902.1"/>
</dbReference>
<dbReference type="EMBL" id="MKKU01000517">
    <property type="protein sequence ID" value="RNF09152.1"/>
    <property type="molecule type" value="Genomic_DNA"/>
</dbReference>
<accession>A0A422NUL7</accession>
<reference evidence="2 3" key="1">
    <citation type="journal article" date="2018" name="BMC Genomics">
        <title>Genomic comparison of Trypanosoma conorhini and Trypanosoma rangeli to Trypanosoma cruzi strains of high and low virulence.</title>
        <authorList>
            <person name="Bradwell K.R."/>
            <person name="Koparde V.N."/>
            <person name="Matveyev A.V."/>
            <person name="Serrano M.G."/>
            <person name="Alves J.M."/>
            <person name="Parikh H."/>
            <person name="Huang B."/>
            <person name="Lee V."/>
            <person name="Espinosa-Alvarez O."/>
            <person name="Ortiz P.A."/>
            <person name="Costa-Martins A.G."/>
            <person name="Teixeira M.M."/>
            <person name="Buck G.A."/>
        </authorList>
    </citation>
    <scope>NUCLEOTIDE SEQUENCE [LARGE SCALE GENOMIC DNA]</scope>
    <source>
        <strain evidence="2 3">025E</strain>
    </source>
</reference>
<comment type="caution">
    <text evidence="2">The sequence shown here is derived from an EMBL/GenBank/DDBJ whole genome shotgun (WGS) entry which is preliminary data.</text>
</comment>
<feature type="compositionally biased region" description="Basic residues" evidence="1">
    <location>
        <begin position="731"/>
        <end position="740"/>
    </location>
</feature>
<feature type="compositionally biased region" description="Low complexity" evidence="1">
    <location>
        <begin position="149"/>
        <end position="165"/>
    </location>
</feature>
<feature type="compositionally biased region" description="Basic and acidic residues" evidence="1">
    <location>
        <begin position="741"/>
        <end position="751"/>
    </location>
</feature>
<feature type="region of interest" description="Disordered" evidence="1">
    <location>
        <begin position="1"/>
        <end position="112"/>
    </location>
</feature>
<feature type="region of interest" description="Disordered" evidence="1">
    <location>
        <begin position="717"/>
        <end position="751"/>
    </location>
</feature>
<dbReference type="GeneID" id="40320646"/>
<dbReference type="Proteomes" id="UP000284403">
    <property type="component" value="Unassembled WGS sequence"/>
</dbReference>
<name>A0A422NUL7_9TRYP</name>